<reference evidence="4" key="1">
    <citation type="submission" date="2022-11" db="UniProtKB">
        <authorList>
            <consortium name="WormBaseParasite"/>
        </authorList>
    </citation>
    <scope>IDENTIFICATION</scope>
</reference>
<feature type="coiled-coil region" evidence="1">
    <location>
        <begin position="8"/>
        <end position="85"/>
    </location>
</feature>
<dbReference type="Proteomes" id="UP000887565">
    <property type="component" value="Unplaced"/>
</dbReference>
<feature type="compositionally biased region" description="Basic and acidic residues" evidence="2">
    <location>
        <begin position="334"/>
        <end position="345"/>
    </location>
</feature>
<feature type="compositionally biased region" description="Low complexity" evidence="2">
    <location>
        <begin position="346"/>
        <end position="363"/>
    </location>
</feature>
<accession>A0A915KM20</accession>
<name>A0A915KM20_ROMCU</name>
<keyword evidence="3" id="KW-1185">Reference proteome</keyword>
<dbReference type="WBParaSite" id="nRc.2.0.1.t39083-RA">
    <property type="protein sequence ID" value="nRc.2.0.1.t39083-RA"/>
    <property type="gene ID" value="nRc.2.0.1.g39083"/>
</dbReference>
<feature type="region of interest" description="Disordered" evidence="2">
    <location>
        <begin position="420"/>
        <end position="442"/>
    </location>
</feature>
<evidence type="ECO:0000313" key="4">
    <source>
        <dbReference type="WBParaSite" id="nRc.2.0.1.t39083-RA"/>
    </source>
</evidence>
<proteinExistence type="predicted"/>
<evidence type="ECO:0000256" key="1">
    <source>
        <dbReference type="SAM" id="Coils"/>
    </source>
</evidence>
<protein>
    <submittedName>
        <fullName evidence="4">Uncharacterized protein</fullName>
    </submittedName>
</protein>
<evidence type="ECO:0000256" key="2">
    <source>
        <dbReference type="SAM" id="MobiDB-lite"/>
    </source>
</evidence>
<organism evidence="3 4">
    <name type="scientific">Romanomermis culicivorax</name>
    <name type="common">Nematode worm</name>
    <dbReference type="NCBI Taxonomy" id="13658"/>
    <lineage>
        <taxon>Eukaryota</taxon>
        <taxon>Metazoa</taxon>
        <taxon>Ecdysozoa</taxon>
        <taxon>Nematoda</taxon>
        <taxon>Enoplea</taxon>
        <taxon>Dorylaimia</taxon>
        <taxon>Mermithida</taxon>
        <taxon>Mermithoidea</taxon>
        <taxon>Mermithidae</taxon>
        <taxon>Romanomermis</taxon>
    </lineage>
</organism>
<evidence type="ECO:0000313" key="3">
    <source>
        <dbReference type="Proteomes" id="UP000887565"/>
    </source>
</evidence>
<sequence length="442" mass="50234">MGLLIDALNTLDCQIAELKLRHKRIVEENSALNMQLDDLKVQSEFERNKVALLDENEKKISSDRLKEIDEVANQLQTENTALKVRILDRERQIDQLKMKHAEEIINLQRKTLEKQSHHSCNALNRSHVLDVSAAEHSALNAFVTPRMQSRYGSFQVDANSRTRPEDLYSLRSADSGETFRSVRSADHFFDHNLGCENEPDIMVEHSLTPNNVKNPSKDQTPKVNIVEKQVAISMHLDPLASAFKRPLTPTLKITLEHGISTESIQHQAVTPENSGILTPTENWSRRLTILNRRNNMVLPHLKSFYPTETQILSTEVKENDVRFSNDYKAPEVTVEKTKRKVDDTASKYSSSSPSPTSSSATSKTLKHSAKKSSKFMSVGSKFKRFWREPNTAQNQMPLTPDPTLKDYQMKKSSIAFSIVNSGHKTRKSKKNAAFLPKFKNRS</sequence>
<feature type="region of interest" description="Disordered" evidence="2">
    <location>
        <begin position="334"/>
        <end position="372"/>
    </location>
</feature>
<dbReference type="AlphaFoldDB" id="A0A915KM20"/>
<keyword evidence="1" id="KW-0175">Coiled coil</keyword>